<dbReference type="Gene3D" id="1.10.20.10">
    <property type="entry name" value="Histone, subunit A"/>
    <property type="match status" value="1"/>
</dbReference>
<dbReference type="CDD" id="cd22908">
    <property type="entry name" value="HFD_NFYC-like"/>
    <property type="match status" value="1"/>
</dbReference>
<accession>A0A2I0A9D1</accession>
<dbReference type="GO" id="GO:0005634">
    <property type="term" value="C:nucleus"/>
    <property type="evidence" value="ECO:0007669"/>
    <property type="project" value="UniProtKB-SubCell"/>
</dbReference>
<evidence type="ECO:0000313" key="5">
    <source>
        <dbReference type="Proteomes" id="UP000236161"/>
    </source>
</evidence>
<dbReference type="OrthoDB" id="1272441at2759"/>
<keyword evidence="5" id="KW-1185">Reference proteome</keyword>
<dbReference type="EMBL" id="KZ452009">
    <property type="protein sequence ID" value="PKA52154.1"/>
    <property type="molecule type" value="Genomic_DNA"/>
</dbReference>
<proteinExistence type="predicted"/>
<evidence type="ECO:0000256" key="2">
    <source>
        <dbReference type="ARBA" id="ARBA00023242"/>
    </source>
</evidence>
<dbReference type="GO" id="GO:0046982">
    <property type="term" value="F:protein heterodimerization activity"/>
    <property type="evidence" value="ECO:0007669"/>
    <property type="project" value="InterPro"/>
</dbReference>
<gene>
    <name evidence="4" type="primary">NFYC3</name>
    <name evidence="4" type="ORF">AXF42_Ash014091</name>
</gene>
<feature type="domain" description="Transcription factor CBF/NF-Y/archaeal histone" evidence="3">
    <location>
        <begin position="19"/>
        <end position="85"/>
    </location>
</feature>
<dbReference type="STRING" id="1088818.A0A2I0A9D1"/>
<dbReference type="InterPro" id="IPR009072">
    <property type="entry name" value="Histone-fold"/>
</dbReference>
<comment type="subcellular location">
    <subcellularLocation>
        <location evidence="1">Nucleus</location>
    </subcellularLocation>
</comment>
<sequence length="125" mass="13439">MRQAGIYSGILSHRTGPHSLPLSRIKKIMRHSGSDSKAMMIAGEAPLVFSKACEIFIQELTARAYEITVLGRRRTLQKDDIATAITVTDLFDFLLQVVPESADAGDGAAPAAGGRPIDDACELLL</sequence>
<keyword evidence="2" id="KW-0539">Nucleus</keyword>
<organism evidence="4 5">
    <name type="scientific">Apostasia shenzhenica</name>
    <dbReference type="NCBI Taxonomy" id="1088818"/>
    <lineage>
        <taxon>Eukaryota</taxon>
        <taxon>Viridiplantae</taxon>
        <taxon>Streptophyta</taxon>
        <taxon>Embryophyta</taxon>
        <taxon>Tracheophyta</taxon>
        <taxon>Spermatophyta</taxon>
        <taxon>Magnoliopsida</taxon>
        <taxon>Liliopsida</taxon>
        <taxon>Asparagales</taxon>
        <taxon>Orchidaceae</taxon>
        <taxon>Apostasioideae</taxon>
        <taxon>Apostasia</taxon>
    </lineage>
</organism>
<reference evidence="4 5" key="1">
    <citation type="journal article" date="2017" name="Nature">
        <title>The Apostasia genome and the evolution of orchids.</title>
        <authorList>
            <person name="Zhang G.Q."/>
            <person name="Liu K.W."/>
            <person name="Li Z."/>
            <person name="Lohaus R."/>
            <person name="Hsiao Y.Y."/>
            <person name="Niu S.C."/>
            <person name="Wang J.Y."/>
            <person name="Lin Y.C."/>
            <person name="Xu Q."/>
            <person name="Chen L.J."/>
            <person name="Yoshida K."/>
            <person name="Fujiwara S."/>
            <person name="Wang Z.W."/>
            <person name="Zhang Y.Q."/>
            <person name="Mitsuda N."/>
            <person name="Wang M."/>
            <person name="Liu G.H."/>
            <person name="Pecoraro L."/>
            <person name="Huang H.X."/>
            <person name="Xiao X.J."/>
            <person name="Lin M."/>
            <person name="Wu X.Y."/>
            <person name="Wu W.L."/>
            <person name="Chen Y.Y."/>
            <person name="Chang S.B."/>
            <person name="Sakamoto S."/>
            <person name="Ohme-Takagi M."/>
            <person name="Yagi M."/>
            <person name="Zeng S.J."/>
            <person name="Shen C.Y."/>
            <person name="Yeh C.M."/>
            <person name="Luo Y.B."/>
            <person name="Tsai W.C."/>
            <person name="Van de Peer Y."/>
            <person name="Liu Z.J."/>
        </authorList>
    </citation>
    <scope>NUCLEOTIDE SEQUENCE [LARGE SCALE GENOMIC DNA]</scope>
    <source>
        <strain evidence="5">cv. Shenzhen</strain>
        <tissue evidence="4">Stem</tissue>
    </source>
</reference>
<evidence type="ECO:0000313" key="4">
    <source>
        <dbReference type="EMBL" id="PKA52154.1"/>
    </source>
</evidence>
<dbReference type="PANTHER" id="PTHR10252">
    <property type="entry name" value="HISTONE-LIKE TRANSCRIPTION FACTOR CCAAT-RELATED"/>
    <property type="match status" value="1"/>
</dbReference>
<dbReference type="SUPFAM" id="SSF47113">
    <property type="entry name" value="Histone-fold"/>
    <property type="match status" value="1"/>
</dbReference>
<dbReference type="InterPro" id="IPR050568">
    <property type="entry name" value="Transcr_DNA_Rep_Reg"/>
</dbReference>
<dbReference type="Pfam" id="PF00808">
    <property type="entry name" value="CBFD_NFYB_HMF"/>
    <property type="match status" value="1"/>
</dbReference>
<dbReference type="AlphaFoldDB" id="A0A2I0A9D1"/>
<dbReference type="Proteomes" id="UP000236161">
    <property type="component" value="Unassembled WGS sequence"/>
</dbReference>
<dbReference type="InterPro" id="IPR003958">
    <property type="entry name" value="CBFA_NFYB_domain"/>
</dbReference>
<dbReference type="PANTHER" id="PTHR10252:SF41">
    <property type="entry name" value="HAP5 SUBUNIT OF HAP COMPLEX"/>
    <property type="match status" value="1"/>
</dbReference>
<evidence type="ECO:0000259" key="3">
    <source>
        <dbReference type="Pfam" id="PF00808"/>
    </source>
</evidence>
<protein>
    <submittedName>
        <fullName evidence="4">Nuclear transcription factor Y subunit C-3</fullName>
    </submittedName>
</protein>
<dbReference type="GO" id="GO:0000981">
    <property type="term" value="F:DNA-binding transcription factor activity, RNA polymerase II-specific"/>
    <property type="evidence" value="ECO:0007669"/>
    <property type="project" value="TreeGrafter"/>
</dbReference>
<evidence type="ECO:0000256" key="1">
    <source>
        <dbReference type="ARBA" id="ARBA00004123"/>
    </source>
</evidence>
<dbReference type="GO" id="GO:0000978">
    <property type="term" value="F:RNA polymerase II cis-regulatory region sequence-specific DNA binding"/>
    <property type="evidence" value="ECO:0007669"/>
    <property type="project" value="TreeGrafter"/>
</dbReference>
<name>A0A2I0A9D1_9ASPA</name>